<dbReference type="AlphaFoldDB" id="A0A0E9R4T7"/>
<sequence length="26" mass="3149">MKVLKRLMWELTCITLSLHLMPSLYK</sequence>
<name>A0A0E9R4T7_ANGAN</name>
<protein>
    <submittedName>
        <fullName evidence="1">Uncharacterized protein</fullName>
    </submittedName>
</protein>
<reference evidence="1" key="1">
    <citation type="submission" date="2014-11" db="EMBL/GenBank/DDBJ databases">
        <authorList>
            <person name="Amaro Gonzalez C."/>
        </authorList>
    </citation>
    <scope>NUCLEOTIDE SEQUENCE</scope>
</reference>
<evidence type="ECO:0000313" key="1">
    <source>
        <dbReference type="EMBL" id="JAH23757.1"/>
    </source>
</evidence>
<reference evidence="1" key="2">
    <citation type="journal article" date="2015" name="Fish Shellfish Immunol.">
        <title>Early steps in the European eel (Anguilla anguilla)-Vibrio vulnificus interaction in the gills: Role of the RtxA13 toxin.</title>
        <authorList>
            <person name="Callol A."/>
            <person name="Pajuelo D."/>
            <person name="Ebbesson L."/>
            <person name="Teles M."/>
            <person name="MacKenzie S."/>
            <person name="Amaro C."/>
        </authorList>
    </citation>
    <scope>NUCLEOTIDE SEQUENCE</scope>
</reference>
<organism evidence="1">
    <name type="scientific">Anguilla anguilla</name>
    <name type="common">European freshwater eel</name>
    <name type="synonym">Muraena anguilla</name>
    <dbReference type="NCBI Taxonomy" id="7936"/>
    <lineage>
        <taxon>Eukaryota</taxon>
        <taxon>Metazoa</taxon>
        <taxon>Chordata</taxon>
        <taxon>Craniata</taxon>
        <taxon>Vertebrata</taxon>
        <taxon>Euteleostomi</taxon>
        <taxon>Actinopterygii</taxon>
        <taxon>Neopterygii</taxon>
        <taxon>Teleostei</taxon>
        <taxon>Anguilliformes</taxon>
        <taxon>Anguillidae</taxon>
        <taxon>Anguilla</taxon>
    </lineage>
</organism>
<proteinExistence type="predicted"/>
<accession>A0A0E9R4T7</accession>
<dbReference type="EMBL" id="GBXM01084820">
    <property type="protein sequence ID" value="JAH23757.1"/>
    <property type="molecule type" value="Transcribed_RNA"/>
</dbReference>